<protein>
    <submittedName>
        <fullName evidence="2">Uncharacterized protein</fullName>
    </submittedName>
</protein>
<gene>
    <name evidence="2" type="ORF">M422DRAFT_267787</name>
</gene>
<keyword evidence="1" id="KW-0472">Membrane</keyword>
<evidence type="ECO:0000256" key="1">
    <source>
        <dbReference type="SAM" id="Phobius"/>
    </source>
</evidence>
<keyword evidence="3" id="KW-1185">Reference proteome</keyword>
<organism evidence="2 3">
    <name type="scientific">Sphaerobolus stellatus (strain SS14)</name>
    <dbReference type="NCBI Taxonomy" id="990650"/>
    <lineage>
        <taxon>Eukaryota</taxon>
        <taxon>Fungi</taxon>
        <taxon>Dikarya</taxon>
        <taxon>Basidiomycota</taxon>
        <taxon>Agaricomycotina</taxon>
        <taxon>Agaricomycetes</taxon>
        <taxon>Phallomycetidae</taxon>
        <taxon>Geastrales</taxon>
        <taxon>Sphaerobolaceae</taxon>
        <taxon>Sphaerobolus</taxon>
    </lineage>
</organism>
<reference evidence="2 3" key="1">
    <citation type="submission" date="2014-06" db="EMBL/GenBank/DDBJ databases">
        <title>Evolutionary Origins and Diversification of the Mycorrhizal Mutualists.</title>
        <authorList>
            <consortium name="DOE Joint Genome Institute"/>
            <consortium name="Mycorrhizal Genomics Consortium"/>
            <person name="Kohler A."/>
            <person name="Kuo A."/>
            <person name="Nagy L.G."/>
            <person name="Floudas D."/>
            <person name="Copeland A."/>
            <person name="Barry K.W."/>
            <person name="Cichocki N."/>
            <person name="Veneault-Fourrey C."/>
            <person name="LaButti K."/>
            <person name="Lindquist E.A."/>
            <person name="Lipzen A."/>
            <person name="Lundell T."/>
            <person name="Morin E."/>
            <person name="Murat C."/>
            <person name="Riley R."/>
            <person name="Ohm R."/>
            <person name="Sun H."/>
            <person name="Tunlid A."/>
            <person name="Henrissat B."/>
            <person name="Grigoriev I.V."/>
            <person name="Hibbett D.S."/>
            <person name="Martin F."/>
        </authorList>
    </citation>
    <scope>NUCLEOTIDE SEQUENCE [LARGE SCALE GENOMIC DNA]</scope>
    <source>
        <strain evidence="2 3">SS14</strain>
    </source>
</reference>
<keyword evidence="1" id="KW-0812">Transmembrane</keyword>
<evidence type="ECO:0000313" key="3">
    <source>
        <dbReference type="Proteomes" id="UP000054279"/>
    </source>
</evidence>
<feature type="transmembrane region" description="Helical" evidence="1">
    <location>
        <begin position="40"/>
        <end position="59"/>
    </location>
</feature>
<name>A0A0C9UP09_SPHS4</name>
<keyword evidence="1" id="KW-1133">Transmembrane helix</keyword>
<dbReference type="Proteomes" id="UP000054279">
    <property type="component" value="Unassembled WGS sequence"/>
</dbReference>
<sequence>MTNGISIVGDELQHEIGIRSNRRRRPIMIAYLNRRRRPVMIAYVIAAATLRTYSSWAFFRVAIHCPKRDDDDIPLIAHLADLSSDLHRAHIDHLHTPFKRQFPFCAF</sequence>
<dbReference type="HOGENOM" id="CLU_2211640_0_0_1"/>
<evidence type="ECO:0000313" key="2">
    <source>
        <dbReference type="EMBL" id="KIJ30637.1"/>
    </source>
</evidence>
<dbReference type="AlphaFoldDB" id="A0A0C9UP09"/>
<proteinExistence type="predicted"/>
<accession>A0A0C9UP09</accession>
<dbReference type="EMBL" id="KN837257">
    <property type="protein sequence ID" value="KIJ30637.1"/>
    <property type="molecule type" value="Genomic_DNA"/>
</dbReference>